<evidence type="ECO:0000313" key="2">
    <source>
        <dbReference type="EMBL" id="MEB8339132.1"/>
    </source>
</evidence>
<dbReference type="Pfam" id="PF02566">
    <property type="entry name" value="OsmC"/>
    <property type="match status" value="1"/>
</dbReference>
<dbReference type="PANTHER" id="PTHR34352:SF1">
    <property type="entry name" value="PROTEIN YHFA"/>
    <property type="match status" value="1"/>
</dbReference>
<dbReference type="RefSeq" id="WP_326017014.1">
    <property type="nucleotide sequence ID" value="NZ_JAOZYC010000108.1"/>
</dbReference>
<accession>A0ABU6F8J0</accession>
<proteinExistence type="predicted"/>
<gene>
    <name evidence="2" type="ORF">OKJ99_16690</name>
</gene>
<dbReference type="InterPro" id="IPR036102">
    <property type="entry name" value="OsmC/Ohrsf"/>
</dbReference>
<sequence length="175" mass="18795">MGHADSPPRRPDTPEALRAAEPASGYGSGMADYRIETVRNGDRDWTARNDRGAEVRIAPADSEGAQPSFTPVELLLAALGGCGGLVVDRTARTVPHDELRITVESVSRPEDDGRVGSVRVSYEIDLPEGDKHAAEALERGIRMTHEKYCTVSRTVEHGARVEALGPDGTMLFMGG</sequence>
<evidence type="ECO:0000313" key="3">
    <source>
        <dbReference type="Proteomes" id="UP001354931"/>
    </source>
</evidence>
<organism evidence="2 3">
    <name type="scientific">Streptomyces endophyticus</name>
    <dbReference type="NCBI Taxonomy" id="714166"/>
    <lineage>
        <taxon>Bacteria</taxon>
        <taxon>Bacillati</taxon>
        <taxon>Actinomycetota</taxon>
        <taxon>Actinomycetes</taxon>
        <taxon>Kitasatosporales</taxon>
        <taxon>Streptomycetaceae</taxon>
        <taxon>Streptomyces</taxon>
    </lineage>
</organism>
<dbReference type="PANTHER" id="PTHR34352">
    <property type="entry name" value="PROTEIN YHFA"/>
    <property type="match status" value="1"/>
</dbReference>
<dbReference type="Gene3D" id="3.30.300.20">
    <property type="match status" value="1"/>
</dbReference>
<dbReference type="InterPro" id="IPR003718">
    <property type="entry name" value="OsmC/Ohr_fam"/>
</dbReference>
<dbReference type="EMBL" id="JAOZYC010000108">
    <property type="protein sequence ID" value="MEB8339132.1"/>
    <property type="molecule type" value="Genomic_DNA"/>
</dbReference>
<evidence type="ECO:0000256" key="1">
    <source>
        <dbReference type="SAM" id="MobiDB-lite"/>
    </source>
</evidence>
<dbReference type="InterPro" id="IPR015946">
    <property type="entry name" value="KH_dom-like_a/b"/>
</dbReference>
<feature type="compositionally biased region" description="Basic and acidic residues" evidence="1">
    <location>
        <begin position="1"/>
        <end position="15"/>
    </location>
</feature>
<protein>
    <submittedName>
        <fullName evidence="2">OsmC family protein</fullName>
    </submittedName>
</protein>
<dbReference type="SUPFAM" id="SSF82784">
    <property type="entry name" value="OsmC-like"/>
    <property type="match status" value="1"/>
</dbReference>
<name>A0ABU6F8J0_9ACTN</name>
<feature type="region of interest" description="Disordered" evidence="1">
    <location>
        <begin position="1"/>
        <end position="31"/>
    </location>
</feature>
<reference evidence="2 3" key="1">
    <citation type="submission" date="2022-10" db="EMBL/GenBank/DDBJ databases">
        <authorList>
            <person name="Xie J."/>
            <person name="Shen N."/>
        </authorList>
    </citation>
    <scope>NUCLEOTIDE SEQUENCE [LARGE SCALE GENOMIC DNA]</scope>
    <source>
        <strain evidence="2 3">YIM65594</strain>
    </source>
</reference>
<comment type="caution">
    <text evidence="2">The sequence shown here is derived from an EMBL/GenBank/DDBJ whole genome shotgun (WGS) entry which is preliminary data.</text>
</comment>
<dbReference type="Proteomes" id="UP001354931">
    <property type="component" value="Unassembled WGS sequence"/>
</dbReference>
<keyword evidence="3" id="KW-1185">Reference proteome</keyword>